<evidence type="ECO:0000256" key="2">
    <source>
        <dbReference type="SAM" id="SignalP"/>
    </source>
</evidence>
<feature type="signal peptide" evidence="2">
    <location>
        <begin position="1"/>
        <end position="23"/>
    </location>
</feature>
<sequence>MKTTTLAALAVLLLAGTALPAAAVAQERGPRERPQFGQDGGRERPNREFRREAREARGDRRGDFRRSREGAAAATAPQAAQAPLAPGAPEAPRARRVDRDQADLWRSDRQRSERQRGDRRGSVVGRPGGWVDDDGDDLANISPADRADREDRREAREWRRWQNGETRRFDAGPNARPDARREVQAQDRDRARDRDRDRDRNWDRRGRDDDRRDWNGRWDRSDRDRWDRHDRDRDRRRGDRPYWSQGRYPFSYHSTRRYRGPRWVAPPGFYVRSWSHGDYLPWGWYGASYRLDDWWAYGLPWPPPGFDWVRSGPDVLLVDRFSGRIVQVVRMVFW</sequence>
<dbReference type="OrthoDB" id="7205329at2"/>
<feature type="compositionally biased region" description="Basic and acidic residues" evidence="1">
    <location>
        <begin position="92"/>
        <end position="121"/>
    </location>
</feature>
<feature type="region of interest" description="Disordered" evidence="1">
    <location>
        <begin position="22"/>
        <end position="210"/>
    </location>
</feature>
<feature type="compositionally biased region" description="Basic and acidic residues" evidence="1">
    <location>
        <begin position="145"/>
        <end position="170"/>
    </location>
</feature>
<name>B4RGB1_PHEZH</name>
<accession>B4RGB1</accession>
<evidence type="ECO:0000313" key="4">
    <source>
        <dbReference type="Proteomes" id="UP000001868"/>
    </source>
</evidence>
<dbReference type="RefSeq" id="WP_012521383.1">
    <property type="nucleotide sequence ID" value="NC_011144.1"/>
</dbReference>
<proteinExistence type="predicted"/>
<dbReference type="HOGENOM" id="CLU_831180_0_0_5"/>
<organism evidence="3 4">
    <name type="scientific">Phenylobacterium zucineum (strain HLK1)</name>
    <dbReference type="NCBI Taxonomy" id="450851"/>
    <lineage>
        <taxon>Bacteria</taxon>
        <taxon>Pseudomonadati</taxon>
        <taxon>Pseudomonadota</taxon>
        <taxon>Alphaproteobacteria</taxon>
        <taxon>Caulobacterales</taxon>
        <taxon>Caulobacteraceae</taxon>
        <taxon>Phenylobacterium</taxon>
    </lineage>
</organism>
<dbReference type="EMBL" id="CP000747">
    <property type="protein sequence ID" value="ACG77235.1"/>
    <property type="molecule type" value="Genomic_DNA"/>
</dbReference>
<dbReference type="Proteomes" id="UP000001868">
    <property type="component" value="Chromosome"/>
</dbReference>
<feature type="compositionally biased region" description="Basic and acidic residues" evidence="1">
    <location>
        <begin position="177"/>
        <end position="210"/>
    </location>
</feature>
<evidence type="ECO:0000256" key="1">
    <source>
        <dbReference type="SAM" id="MobiDB-lite"/>
    </source>
</evidence>
<gene>
    <name evidence="3" type="ordered locus">PHZ_c0821</name>
</gene>
<dbReference type="eggNOG" id="COG5455">
    <property type="taxonomic scope" value="Bacteria"/>
</dbReference>
<dbReference type="KEGG" id="pzu:PHZ_c0821"/>
<evidence type="ECO:0008006" key="5">
    <source>
        <dbReference type="Google" id="ProtNLM"/>
    </source>
</evidence>
<dbReference type="AlphaFoldDB" id="B4RGB1"/>
<reference evidence="3 4" key="1">
    <citation type="journal article" date="2008" name="BMC Genomics">
        <title>Complete genome of Phenylobacterium zucineum - a novel facultative intracellular bacterium isolated from human erythroleukemia cell line K562.</title>
        <authorList>
            <person name="Luo Y."/>
            <person name="Xu X."/>
            <person name="Ding Z."/>
            <person name="Liu Z."/>
            <person name="Zhang B."/>
            <person name="Yan Z."/>
            <person name="Sun J."/>
            <person name="Hu S."/>
            <person name="Hu X."/>
        </authorList>
    </citation>
    <scope>NUCLEOTIDE SEQUENCE [LARGE SCALE GENOMIC DNA]</scope>
    <source>
        <strain evidence="3 4">HLK1</strain>
    </source>
</reference>
<dbReference type="InterPro" id="IPR024572">
    <property type="entry name" value="RcnB"/>
</dbReference>
<feature type="chain" id="PRO_5002822135" description="ATP-dependent RNA helicase" evidence="2">
    <location>
        <begin position="24"/>
        <end position="334"/>
    </location>
</feature>
<feature type="compositionally biased region" description="Basic and acidic residues" evidence="1">
    <location>
        <begin position="28"/>
        <end position="69"/>
    </location>
</feature>
<dbReference type="Pfam" id="PF11776">
    <property type="entry name" value="RcnB"/>
    <property type="match status" value="1"/>
</dbReference>
<keyword evidence="2" id="KW-0732">Signal</keyword>
<evidence type="ECO:0000313" key="3">
    <source>
        <dbReference type="EMBL" id="ACG77235.1"/>
    </source>
</evidence>
<protein>
    <recommendedName>
        <fullName evidence="5">ATP-dependent RNA helicase</fullName>
    </recommendedName>
</protein>
<keyword evidence="4" id="KW-1185">Reference proteome</keyword>
<dbReference type="Gene3D" id="3.10.450.160">
    <property type="entry name" value="inner membrane protein cigr"/>
    <property type="match status" value="1"/>
</dbReference>
<feature type="compositionally biased region" description="Low complexity" evidence="1">
    <location>
        <begin position="70"/>
        <end position="91"/>
    </location>
</feature>